<dbReference type="Pfam" id="PF13561">
    <property type="entry name" value="adh_short_C2"/>
    <property type="match status" value="1"/>
</dbReference>
<dbReference type="InterPro" id="IPR002347">
    <property type="entry name" value="SDR_fam"/>
</dbReference>
<dbReference type="CDD" id="cd05233">
    <property type="entry name" value="SDR_c"/>
    <property type="match status" value="1"/>
</dbReference>
<accession>A0A7Z0IJQ5</accession>
<dbReference type="Proteomes" id="UP000527616">
    <property type="component" value="Unassembled WGS sequence"/>
</dbReference>
<name>A0A7Z0IJQ5_9ACTN</name>
<organism evidence="3 4">
    <name type="scientific">Naumannella cuiyingiana</name>
    <dbReference type="NCBI Taxonomy" id="1347891"/>
    <lineage>
        <taxon>Bacteria</taxon>
        <taxon>Bacillati</taxon>
        <taxon>Actinomycetota</taxon>
        <taxon>Actinomycetes</taxon>
        <taxon>Propionibacteriales</taxon>
        <taxon>Propionibacteriaceae</taxon>
        <taxon>Naumannella</taxon>
    </lineage>
</organism>
<dbReference type="InterPro" id="IPR020904">
    <property type="entry name" value="Sc_DH/Rdtase_CS"/>
</dbReference>
<keyword evidence="4" id="KW-1185">Reference proteome</keyword>
<dbReference type="NCBIfam" id="TIGR04504">
    <property type="entry name" value="SDR_subfam_2"/>
    <property type="match status" value="1"/>
</dbReference>
<dbReference type="RefSeq" id="WP_179443695.1">
    <property type="nucleotide sequence ID" value="NZ_JACBZS010000001.1"/>
</dbReference>
<dbReference type="PANTHER" id="PTHR42760">
    <property type="entry name" value="SHORT-CHAIN DEHYDROGENASES/REDUCTASES FAMILY MEMBER"/>
    <property type="match status" value="1"/>
</dbReference>
<dbReference type="FunFam" id="3.40.50.720:FF:000084">
    <property type="entry name" value="Short-chain dehydrogenase reductase"/>
    <property type="match status" value="1"/>
</dbReference>
<dbReference type="PROSITE" id="PS00061">
    <property type="entry name" value="ADH_SHORT"/>
    <property type="match status" value="1"/>
</dbReference>
<dbReference type="NCBIfam" id="NF040491">
    <property type="entry name" value="SDR_subfam_4"/>
    <property type="match status" value="1"/>
</dbReference>
<dbReference type="SUPFAM" id="SSF51735">
    <property type="entry name" value="NAD(P)-binding Rossmann-fold domains"/>
    <property type="match status" value="1"/>
</dbReference>
<evidence type="ECO:0000313" key="4">
    <source>
        <dbReference type="Proteomes" id="UP000527616"/>
    </source>
</evidence>
<evidence type="ECO:0000313" key="3">
    <source>
        <dbReference type="EMBL" id="NYI69652.1"/>
    </source>
</evidence>
<reference evidence="3 4" key="1">
    <citation type="submission" date="2020-07" db="EMBL/GenBank/DDBJ databases">
        <title>Sequencing the genomes of 1000 actinobacteria strains.</title>
        <authorList>
            <person name="Klenk H.-P."/>
        </authorList>
    </citation>
    <scope>NUCLEOTIDE SEQUENCE [LARGE SCALE GENOMIC DNA]</scope>
    <source>
        <strain evidence="3 4">DSM 103164</strain>
    </source>
</reference>
<comment type="similarity">
    <text evidence="1">Belongs to the short-chain dehydrogenases/reductases (SDR) family.</text>
</comment>
<dbReference type="PRINTS" id="PR00081">
    <property type="entry name" value="GDHRDH"/>
</dbReference>
<dbReference type="AlphaFoldDB" id="A0A7Z0IJQ5"/>
<evidence type="ECO:0000256" key="2">
    <source>
        <dbReference type="ARBA" id="ARBA00023002"/>
    </source>
</evidence>
<dbReference type="PANTHER" id="PTHR42760:SF133">
    <property type="entry name" value="3-OXOACYL-[ACYL-CARRIER-PROTEIN] REDUCTASE"/>
    <property type="match status" value="1"/>
</dbReference>
<comment type="caution">
    <text evidence="3">The sequence shown here is derived from an EMBL/GenBank/DDBJ whole genome shotgun (WGS) entry which is preliminary data.</text>
</comment>
<evidence type="ECO:0000256" key="1">
    <source>
        <dbReference type="ARBA" id="ARBA00006484"/>
    </source>
</evidence>
<dbReference type="GO" id="GO:0016616">
    <property type="term" value="F:oxidoreductase activity, acting on the CH-OH group of donors, NAD or NADP as acceptor"/>
    <property type="evidence" value="ECO:0007669"/>
    <property type="project" value="TreeGrafter"/>
</dbReference>
<dbReference type="Gene3D" id="3.40.50.720">
    <property type="entry name" value="NAD(P)-binding Rossmann-like Domain"/>
    <property type="match status" value="1"/>
</dbReference>
<protein>
    <submittedName>
        <fullName evidence="3">SDR family mycofactocin-dependent oxidoreductase</fullName>
    </submittedName>
</protein>
<dbReference type="InterPro" id="IPR030981">
    <property type="entry name" value="SDR_subfam_2"/>
</dbReference>
<gene>
    <name evidence="3" type="ORF">GGQ54_000212</name>
</gene>
<dbReference type="InterPro" id="IPR036291">
    <property type="entry name" value="NAD(P)-bd_dom_sf"/>
</dbReference>
<dbReference type="EMBL" id="JACBZS010000001">
    <property type="protein sequence ID" value="NYI69652.1"/>
    <property type="molecule type" value="Genomic_DNA"/>
</dbReference>
<sequence>MRVAVVTGAARGIGAATVRRLAADGWAVLAVDAAADDPNLPYPLGTKDELAAVAAEAGRMAERASAGEPRIAHRVADVRDPDALAAAVAEAQERWGVLHAAIGAAGAIAGGVPQPELAPATERALIEINLGGVLNLARAALPALLAAPQPRSGRFLAVASAAATRGLPLLAAYCAAKAGVAGLIRALAAELGDSGVTANAVSPGSTDTAMLAESARIYRLAAAEAFADQQPQRRLLRPEEIAAALAFLAGEDSSAVTGAVVPVDGGLAL</sequence>
<keyword evidence="2" id="KW-0560">Oxidoreductase</keyword>
<proteinExistence type="inferred from homology"/>